<keyword evidence="7" id="KW-0032">Aminotransferase</keyword>
<dbReference type="NCBIfam" id="TIGR01264">
    <property type="entry name" value="tyr_amTase_E"/>
    <property type="match status" value="1"/>
</dbReference>
<keyword evidence="9" id="KW-0828">Tyrosine catabolism</keyword>
<comment type="subunit">
    <text evidence="4 13">Homodimer.</text>
</comment>
<comment type="function">
    <text evidence="13">Transaminase involved in tyrosine breakdown. Converts tyrosine to p-hydroxyphenylpyruvate.</text>
</comment>
<dbReference type="STRING" id="7167.A0A182FK82"/>
<reference evidence="16 17" key="1">
    <citation type="journal article" date="2017" name="G3 (Bethesda)">
        <title>The Physical Genome Mapping of Anopheles albimanus Corrected Scaffold Misassemblies and Identified Interarm Rearrangements in Genus Anopheles.</title>
        <authorList>
            <person name="Artemov G.N."/>
            <person name="Peery A.N."/>
            <person name="Jiang X."/>
            <person name="Tu Z."/>
            <person name="Stegniy V.N."/>
            <person name="Sharakhova M.V."/>
            <person name="Sharakhov I.V."/>
        </authorList>
    </citation>
    <scope>NUCLEOTIDE SEQUENCE [LARGE SCALE GENOMIC DNA]</scope>
    <source>
        <strain evidence="16 17">ALBI9_A</strain>
    </source>
</reference>
<dbReference type="PIRSF" id="PIRSF000517">
    <property type="entry name" value="Tyr_transaminase"/>
    <property type="match status" value="1"/>
</dbReference>
<dbReference type="EnsemblMetazoa" id="AALB006928-RA">
    <property type="protein sequence ID" value="AALB006928-PA"/>
    <property type="gene ID" value="AALB006928"/>
</dbReference>
<dbReference type="KEGG" id="aali:118457580"/>
<keyword evidence="10 13" id="KW-0663">Pyridoxal phosphate</keyword>
<dbReference type="PANTHER" id="PTHR45744:SF2">
    <property type="entry name" value="TYROSINE AMINOTRANSFERASE"/>
    <property type="match status" value="1"/>
</dbReference>
<comment type="cofactor">
    <cofactor evidence="1 13 14">
        <name>pyridoxal 5'-phosphate</name>
        <dbReference type="ChEBI" id="CHEBI:597326"/>
    </cofactor>
</comment>
<dbReference type="Pfam" id="PF00155">
    <property type="entry name" value="Aminotran_1_2"/>
    <property type="match status" value="1"/>
</dbReference>
<dbReference type="SUPFAM" id="SSF53383">
    <property type="entry name" value="PLP-dependent transferases"/>
    <property type="match status" value="1"/>
</dbReference>
<keyword evidence="11" id="KW-0585">Phenylalanine catabolism</keyword>
<dbReference type="AlphaFoldDB" id="A0A182FK82"/>
<evidence type="ECO:0000256" key="6">
    <source>
        <dbReference type="ARBA" id="ARBA00015959"/>
    </source>
</evidence>
<dbReference type="InterPro" id="IPR015424">
    <property type="entry name" value="PyrdxlP-dep_Trfase"/>
</dbReference>
<dbReference type="Gene3D" id="3.90.1150.10">
    <property type="entry name" value="Aspartate Aminotransferase, domain 1"/>
    <property type="match status" value="1"/>
</dbReference>
<dbReference type="PROSITE" id="PS00105">
    <property type="entry name" value="AA_TRANSFER_CLASS_1"/>
    <property type="match status" value="1"/>
</dbReference>
<dbReference type="VEuPathDB" id="VectorBase:AALB006928"/>
<evidence type="ECO:0000256" key="1">
    <source>
        <dbReference type="ARBA" id="ARBA00001933"/>
    </source>
</evidence>
<dbReference type="PANTHER" id="PTHR45744">
    <property type="entry name" value="TYROSINE AMINOTRANSFERASE"/>
    <property type="match status" value="1"/>
</dbReference>
<accession>A0A182FK82</accession>
<evidence type="ECO:0000256" key="2">
    <source>
        <dbReference type="ARBA" id="ARBA00005203"/>
    </source>
</evidence>
<evidence type="ECO:0000313" key="17">
    <source>
        <dbReference type="Proteomes" id="UP000069272"/>
    </source>
</evidence>
<comment type="similarity">
    <text evidence="3 13">Belongs to the class-I pyridoxal-phosphate-dependent aminotransferase family.</text>
</comment>
<dbReference type="RefSeq" id="XP_035775155.1">
    <property type="nucleotide sequence ID" value="XM_035919262.1"/>
</dbReference>
<feature type="modified residue" description="N6-(pyridoxal phosphate)lysine" evidence="14">
    <location>
        <position position="264"/>
    </location>
</feature>
<evidence type="ECO:0000256" key="12">
    <source>
        <dbReference type="ARBA" id="ARBA00047798"/>
    </source>
</evidence>
<evidence type="ECO:0000313" key="16">
    <source>
        <dbReference type="EnsemblMetazoa" id="AALB006928-PA"/>
    </source>
</evidence>
<evidence type="ECO:0000256" key="5">
    <source>
        <dbReference type="ARBA" id="ARBA00012749"/>
    </source>
</evidence>
<dbReference type="EC" id="2.6.1.5" evidence="5 13"/>
<dbReference type="InterPro" id="IPR005958">
    <property type="entry name" value="TyrNic_aminoTrfase"/>
</dbReference>
<name>A0A182FK82_ANOAL</name>
<dbReference type="GO" id="GO:0004838">
    <property type="term" value="F:L-tyrosine-2-oxoglutarate transaminase activity"/>
    <property type="evidence" value="ECO:0007669"/>
    <property type="project" value="UniProtKB-UniRule"/>
</dbReference>
<comment type="pathway">
    <text evidence="2 13">Amino-acid degradation; L-phenylalanine degradation; acetoacetate and fumarate from L-phenylalanine: step 2/6.</text>
</comment>
<keyword evidence="17" id="KW-1185">Reference proteome</keyword>
<evidence type="ECO:0000256" key="11">
    <source>
        <dbReference type="ARBA" id="ARBA00023232"/>
    </source>
</evidence>
<dbReference type="NCBIfam" id="TIGR01265">
    <property type="entry name" value="tyr_nico_aTase"/>
    <property type="match status" value="1"/>
</dbReference>
<comment type="catalytic activity">
    <reaction evidence="12 13">
        <text>L-tyrosine + 2-oxoglutarate = 3-(4-hydroxyphenyl)pyruvate + L-glutamate</text>
        <dbReference type="Rhea" id="RHEA:15093"/>
        <dbReference type="ChEBI" id="CHEBI:16810"/>
        <dbReference type="ChEBI" id="CHEBI:29985"/>
        <dbReference type="ChEBI" id="CHEBI:36242"/>
        <dbReference type="ChEBI" id="CHEBI:58315"/>
        <dbReference type="EC" id="2.6.1.5"/>
    </reaction>
</comment>
<evidence type="ECO:0000256" key="13">
    <source>
        <dbReference type="PIRNR" id="PIRNR000517"/>
    </source>
</evidence>
<reference evidence="16" key="2">
    <citation type="submission" date="2022-08" db="UniProtKB">
        <authorList>
            <consortium name="EnsemblMetazoa"/>
        </authorList>
    </citation>
    <scope>IDENTIFICATION</scope>
    <source>
        <strain evidence="16">STECLA/ALBI9_A</strain>
    </source>
</reference>
<evidence type="ECO:0000256" key="7">
    <source>
        <dbReference type="ARBA" id="ARBA00022576"/>
    </source>
</evidence>
<dbReference type="GO" id="GO:0006572">
    <property type="term" value="P:L-tyrosine catabolic process"/>
    <property type="evidence" value="ECO:0007669"/>
    <property type="project" value="UniProtKB-KW"/>
</dbReference>
<dbReference type="CTD" id="6898"/>
<dbReference type="GeneID" id="118457580"/>
<dbReference type="CDD" id="cd00609">
    <property type="entry name" value="AAT_like"/>
    <property type="match status" value="1"/>
</dbReference>
<dbReference type="InterPro" id="IPR004838">
    <property type="entry name" value="NHTrfase_class1_PyrdxlP-BS"/>
</dbReference>
<dbReference type="InterPro" id="IPR004839">
    <property type="entry name" value="Aminotransferase_I/II_large"/>
</dbReference>
<dbReference type="GO" id="GO:0030170">
    <property type="term" value="F:pyridoxal phosphate binding"/>
    <property type="evidence" value="ECO:0007669"/>
    <property type="project" value="InterPro"/>
</dbReference>
<evidence type="ECO:0000256" key="9">
    <source>
        <dbReference type="ARBA" id="ARBA00022878"/>
    </source>
</evidence>
<evidence type="ECO:0000256" key="8">
    <source>
        <dbReference type="ARBA" id="ARBA00022679"/>
    </source>
</evidence>
<feature type="domain" description="Aminotransferase class I/classII large" evidence="15">
    <location>
        <begin position="57"/>
        <end position="417"/>
    </location>
</feature>
<evidence type="ECO:0000259" key="15">
    <source>
        <dbReference type="Pfam" id="PF00155"/>
    </source>
</evidence>
<proteinExistence type="inferred from homology"/>
<evidence type="ECO:0000256" key="14">
    <source>
        <dbReference type="PIRSR" id="PIRSR000517-1"/>
    </source>
</evidence>
<dbReference type="VEuPathDB" id="VectorBase:AALB20_027008"/>
<dbReference type="InterPro" id="IPR005957">
    <property type="entry name" value="Tyrosine_aminoTrfase"/>
</dbReference>
<organism evidence="16 17">
    <name type="scientific">Anopheles albimanus</name>
    <name type="common">New world malaria mosquito</name>
    <dbReference type="NCBI Taxonomy" id="7167"/>
    <lineage>
        <taxon>Eukaryota</taxon>
        <taxon>Metazoa</taxon>
        <taxon>Ecdysozoa</taxon>
        <taxon>Arthropoda</taxon>
        <taxon>Hexapoda</taxon>
        <taxon>Insecta</taxon>
        <taxon>Pterygota</taxon>
        <taxon>Neoptera</taxon>
        <taxon>Endopterygota</taxon>
        <taxon>Diptera</taxon>
        <taxon>Nematocera</taxon>
        <taxon>Culicoidea</taxon>
        <taxon>Culicidae</taxon>
        <taxon>Anophelinae</taxon>
        <taxon>Anopheles</taxon>
    </lineage>
</organism>
<dbReference type="InterPro" id="IPR015421">
    <property type="entry name" value="PyrdxlP-dep_Trfase_major"/>
</dbReference>
<dbReference type="Proteomes" id="UP000069272">
    <property type="component" value="Chromosome X"/>
</dbReference>
<evidence type="ECO:0000256" key="10">
    <source>
        <dbReference type="ARBA" id="ARBA00022898"/>
    </source>
</evidence>
<sequence>MKDLAELAAYQQLNTQRPIKSKRNRWNVPISDFAKLTHNPIRAIVEGLNIQPHPDKPLIALSIGDPTTFGNLKPSAETIEAIRQVIDEGTGNGYAAANGHLEAREAVAQYVQHQGPVTANDVILCSGCSSALDLCISVLGGPGKNLLVPKPGFSIYRTLAEGFGIECRSYDLLPERNWEADLVQLEKLIDENTCGLVVTNPGNPCGSVFNRSHLEAIVDIAERHFLPIVADEIYEHFVFPGHEFHAVSSVSQTVPVLSCGGLTKRFLVPGWRMGWIIIHDRGNVLEEVRRGLANLSVRILGSNTIIQRALPAILQNTPPEFFEDLVATLHRHAEVAYKSIKQIRGLNPIMPGGAMYMMVGIDIEHFPAFDTDLSFVEALVHEQSVFCLPGQCFEYPNYIRLVLTVPEEMIVEAVKRLTEFCDQHYKIDDEKLLEQQNGLLAQLNKLE</sequence>
<keyword evidence="8" id="KW-0808">Transferase</keyword>
<dbReference type="Gene3D" id="3.40.640.10">
    <property type="entry name" value="Type I PLP-dependent aspartate aminotransferase-like (Major domain)"/>
    <property type="match status" value="1"/>
</dbReference>
<evidence type="ECO:0000256" key="4">
    <source>
        <dbReference type="ARBA" id="ARBA00011738"/>
    </source>
</evidence>
<dbReference type="GO" id="GO:0006559">
    <property type="term" value="P:L-phenylalanine catabolic process"/>
    <property type="evidence" value="ECO:0007669"/>
    <property type="project" value="UniProtKB-UniRule"/>
</dbReference>
<dbReference type="InterPro" id="IPR015422">
    <property type="entry name" value="PyrdxlP-dep_Trfase_small"/>
</dbReference>
<dbReference type="OrthoDB" id="7042322at2759"/>
<protein>
    <recommendedName>
        <fullName evidence="6 13">Tyrosine aminotransferase</fullName>
        <shortName evidence="13">TAT</shortName>
        <ecNumber evidence="5 13">2.6.1.5</ecNumber>
    </recommendedName>
</protein>
<evidence type="ECO:0000256" key="3">
    <source>
        <dbReference type="ARBA" id="ARBA00007441"/>
    </source>
</evidence>